<organism evidence="1 2">
    <name type="scientific">Dreissena polymorpha</name>
    <name type="common">Zebra mussel</name>
    <name type="synonym">Mytilus polymorpha</name>
    <dbReference type="NCBI Taxonomy" id="45954"/>
    <lineage>
        <taxon>Eukaryota</taxon>
        <taxon>Metazoa</taxon>
        <taxon>Spiralia</taxon>
        <taxon>Lophotrochozoa</taxon>
        <taxon>Mollusca</taxon>
        <taxon>Bivalvia</taxon>
        <taxon>Autobranchia</taxon>
        <taxon>Heteroconchia</taxon>
        <taxon>Euheterodonta</taxon>
        <taxon>Imparidentia</taxon>
        <taxon>Neoheterodontei</taxon>
        <taxon>Myida</taxon>
        <taxon>Dreissenoidea</taxon>
        <taxon>Dreissenidae</taxon>
        <taxon>Dreissena</taxon>
    </lineage>
</organism>
<dbReference type="EMBL" id="JAIWYP010000009">
    <property type="protein sequence ID" value="KAH3777877.1"/>
    <property type="molecule type" value="Genomic_DNA"/>
</dbReference>
<comment type="caution">
    <text evidence="1">The sequence shown here is derived from an EMBL/GenBank/DDBJ whole genome shotgun (WGS) entry which is preliminary data.</text>
</comment>
<dbReference type="Proteomes" id="UP000828390">
    <property type="component" value="Unassembled WGS sequence"/>
</dbReference>
<keyword evidence="2" id="KW-1185">Reference proteome</keyword>
<protein>
    <submittedName>
        <fullName evidence="1">Uncharacterized protein</fullName>
    </submittedName>
</protein>
<name>A0A9D4IM87_DREPO</name>
<evidence type="ECO:0000313" key="2">
    <source>
        <dbReference type="Proteomes" id="UP000828390"/>
    </source>
</evidence>
<gene>
    <name evidence="1" type="ORF">DPMN_179325</name>
</gene>
<accession>A0A9D4IM87</accession>
<reference evidence="1" key="1">
    <citation type="journal article" date="2019" name="bioRxiv">
        <title>The Genome of the Zebra Mussel, Dreissena polymorpha: A Resource for Invasive Species Research.</title>
        <authorList>
            <person name="McCartney M.A."/>
            <person name="Auch B."/>
            <person name="Kono T."/>
            <person name="Mallez S."/>
            <person name="Zhang Y."/>
            <person name="Obille A."/>
            <person name="Becker A."/>
            <person name="Abrahante J.E."/>
            <person name="Garbe J."/>
            <person name="Badalamenti J.P."/>
            <person name="Herman A."/>
            <person name="Mangelson H."/>
            <person name="Liachko I."/>
            <person name="Sullivan S."/>
            <person name="Sone E.D."/>
            <person name="Koren S."/>
            <person name="Silverstein K.A.T."/>
            <person name="Beckman K.B."/>
            <person name="Gohl D.M."/>
        </authorList>
    </citation>
    <scope>NUCLEOTIDE SEQUENCE</scope>
    <source>
        <strain evidence="1">Duluth1</strain>
        <tissue evidence="1">Whole animal</tissue>
    </source>
</reference>
<dbReference type="AlphaFoldDB" id="A0A9D4IM87"/>
<reference evidence="1" key="2">
    <citation type="submission" date="2020-11" db="EMBL/GenBank/DDBJ databases">
        <authorList>
            <person name="McCartney M.A."/>
            <person name="Auch B."/>
            <person name="Kono T."/>
            <person name="Mallez S."/>
            <person name="Becker A."/>
            <person name="Gohl D.M."/>
            <person name="Silverstein K.A.T."/>
            <person name="Koren S."/>
            <person name="Bechman K.B."/>
            <person name="Herman A."/>
            <person name="Abrahante J.E."/>
            <person name="Garbe J."/>
        </authorList>
    </citation>
    <scope>NUCLEOTIDE SEQUENCE</scope>
    <source>
        <strain evidence="1">Duluth1</strain>
        <tissue evidence="1">Whole animal</tissue>
    </source>
</reference>
<evidence type="ECO:0000313" key="1">
    <source>
        <dbReference type="EMBL" id="KAH3777877.1"/>
    </source>
</evidence>
<proteinExistence type="predicted"/>
<sequence>MHSGVIGSFNPVLAGDSMPTMASMSQPVQSATTNGMQVQVMGIINTLIKEFSETKKIFILHLYLYPAGRSVLESLY</sequence>